<evidence type="ECO:0000313" key="2">
    <source>
        <dbReference type="Proteomes" id="UP001549204"/>
    </source>
</evidence>
<dbReference type="SUPFAM" id="SSF102588">
    <property type="entry name" value="LmbE-like"/>
    <property type="match status" value="1"/>
</dbReference>
<dbReference type="RefSeq" id="WP_354491985.1">
    <property type="nucleotide sequence ID" value="NZ_JBEPMC010000005.1"/>
</dbReference>
<reference evidence="1 2" key="1">
    <citation type="submission" date="2024-06" db="EMBL/GenBank/DDBJ databases">
        <title>Genomic Encyclopedia of Type Strains, Phase IV (KMG-IV): sequencing the most valuable type-strain genomes for metagenomic binning, comparative biology and taxonomic classification.</title>
        <authorList>
            <person name="Goeker M."/>
        </authorList>
    </citation>
    <scope>NUCLEOTIDE SEQUENCE [LARGE SCALE GENOMIC DNA]</scope>
    <source>
        <strain evidence="1 2">DSM 100022</strain>
    </source>
</reference>
<sequence length="274" mass="30717">MRDVRHTIGAMLDRAMHKGSHPFDVADWQASAVVIAPHPDDETLGCGGVASKKFSAGADVRFIFVTDGSASHSDRLDMEALRIARENEAIEAVCRLGGSADRVRFLRIPDGVAKHHVGEIADAIVQLLFAWQPQSVYVTHAKEPPADHVATNLGVRGALKLYGRRVTVFEYPVWYWYQWPWVRLHDDVHGFNRTAFRQTARTLAGLRGIRMFNSHAYIGDMIDVKCHALAAHRSQMERPAGLDDWPTLADVGGGDFLKRLLSDHEMFTRYEVYA</sequence>
<evidence type="ECO:0000313" key="1">
    <source>
        <dbReference type="EMBL" id="MET3580225.1"/>
    </source>
</evidence>
<dbReference type="EMBL" id="JBEPMC010000005">
    <property type="protein sequence ID" value="MET3580225.1"/>
    <property type="molecule type" value="Genomic_DNA"/>
</dbReference>
<dbReference type="PANTHER" id="PTHR12993:SF29">
    <property type="entry name" value="BLR3841 PROTEIN"/>
    <property type="match status" value="1"/>
</dbReference>
<comment type="caution">
    <text evidence="1">The sequence shown here is derived from an EMBL/GenBank/DDBJ whole genome shotgun (WGS) entry which is preliminary data.</text>
</comment>
<gene>
    <name evidence="1" type="ORF">ABID19_003263</name>
</gene>
<accession>A0ABV2GPL8</accession>
<dbReference type="PANTHER" id="PTHR12993">
    <property type="entry name" value="N-ACETYLGLUCOSAMINYL-PHOSPHATIDYLINOSITOL DE-N-ACETYLASE-RELATED"/>
    <property type="match status" value="1"/>
</dbReference>
<dbReference type="Pfam" id="PF02585">
    <property type="entry name" value="PIG-L"/>
    <property type="match status" value="1"/>
</dbReference>
<protein>
    <submittedName>
        <fullName evidence="1">LmbE family N-acetylglucosaminyl deacetylase</fullName>
    </submittedName>
</protein>
<name>A0ABV2GPL8_9HYPH</name>
<proteinExistence type="predicted"/>
<dbReference type="InterPro" id="IPR024078">
    <property type="entry name" value="LmbE-like_dom_sf"/>
</dbReference>
<dbReference type="InterPro" id="IPR003737">
    <property type="entry name" value="GlcNAc_PI_deacetylase-related"/>
</dbReference>
<keyword evidence="2" id="KW-1185">Reference proteome</keyword>
<organism evidence="1 2">
    <name type="scientific">Mesorhizobium robiniae</name>
    <dbReference type="NCBI Taxonomy" id="559315"/>
    <lineage>
        <taxon>Bacteria</taxon>
        <taxon>Pseudomonadati</taxon>
        <taxon>Pseudomonadota</taxon>
        <taxon>Alphaproteobacteria</taxon>
        <taxon>Hyphomicrobiales</taxon>
        <taxon>Phyllobacteriaceae</taxon>
        <taxon>Mesorhizobium</taxon>
    </lineage>
</organism>
<dbReference type="Proteomes" id="UP001549204">
    <property type="component" value="Unassembled WGS sequence"/>
</dbReference>
<dbReference type="Gene3D" id="3.40.50.10320">
    <property type="entry name" value="LmbE-like"/>
    <property type="match status" value="1"/>
</dbReference>